<reference evidence="2 3" key="1">
    <citation type="submission" date="2019-09" db="EMBL/GenBank/DDBJ databases">
        <title>Isolation and identification of active actinomycetes.</title>
        <authorList>
            <person name="Yu Z."/>
            <person name="Han C."/>
            <person name="Yu B."/>
        </authorList>
    </citation>
    <scope>NUCLEOTIDE SEQUENCE [LARGE SCALE GENOMIC DNA]</scope>
    <source>
        <strain evidence="2 3">NEAU-H2</strain>
    </source>
</reference>
<sequence length="65" mass="6653">MLPDKIGGSGEVRDRARATARRLVRAAAEEGAERGLRAVRSAIAAAPGASRSPRSAASPDRTPSA</sequence>
<dbReference type="Proteomes" id="UP000442990">
    <property type="component" value="Unassembled WGS sequence"/>
</dbReference>
<dbReference type="RefSeq" id="WP_151470234.1">
    <property type="nucleotide sequence ID" value="NZ_WBKG01000013.1"/>
</dbReference>
<evidence type="ECO:0000256" key="1">
    <source>
        <dbReference type="SAM" id="MobiDB-lite"/>
    </source>
</evidence>
<dbReference type="EMBL" id="WBKG01000013">
    <property type="protein sequence ID" value="KAB1987481.1"/>
    <property type="molecule type" value="Genomic_DNA"/>
</dbReference>
<feature type="region of interest" description="Disordered" evidence="1">
    <location>
        <begin position="44"/>
        <end position="65"/>
    </location>
</feature>
<name>A0A7J5DF28_9ACTN</name>
<protein>
    <submittedName>
        <fullName evidence="2">Uncharacterized protein</fullName>
    </submittedName>
</protein>
<organism evidence="2 3">
    <name type="scientific">Streptomyces triticiradicis</name>
    <dbReference type="NCBI Taxonomy" id="2651189"/>
    <lineage>
        <taxon>Bacteria</taxon>
        <taxon>Bacillati</taxon>
        <taxon>Actinomycetota</taxon>
        <taxon>Actinomycetes</taxon>
        <taxon>Kitasatosporales</taxon>
        <taxon>Streptomycetaceae</taxon>
        <taxon>Streptomyces</taxon>
    </lineage>
</organism>
<dbReference type="AlphaFoldDB" id="A0A7J5DF28"/>
<evidence type="ECO:0000313" key="3">
    <source>
        <dbReference type="Proteomes" id="UP000442990"/>
    </source>
</evidence>
<keyword evidence="3" id="KW-1185">Reference proteome</keyword>
<evidence type="ECO:0000313" key="2">
    <source>
        <dbReference type="EMBL" id="KAB1987481.1"/>
    </source>
</evidence>
<gene>
    <name evidence="2" type="ORF">F8144_17300</name>
</gene>
<proteinExistence type="predicted"/>
<accession>A0A7J5DF28</accession>
<comment type="caution">
    <text evidence="2">The sequence shown here is derived from an EMBL/GenBank/DDBJ whole genome shotgun (WGS) entry which is preliminary data.</text>
</comment>